<organism evidence="3">
    <name type="scientific">Leptosphaeria maculans (strain JN3 / isolate v23.1.3 / race Av1-4-5-6-7-8)</name>
    <name type="common">Blackleg fungus</name>
    <name type="synonym">Phoma lingam</name>
    <dbReference type="NCBI Taxonomy" id="985895"/>
    <lineage>
        <taxon>Eukaryota</taxon>
        <taxon>Fungi</taxon>
        <taxon>Dikarya</taxon>
        <taxon>Ascomycota</taxon>
        <taxon>Pezizomycotina</taxon>
        <taxon>Dothideomycetes</taxon>
        <taxon>Pleosporomycetidae</taxon>
        <taxon>Pleosporales</taxon>
        <taxon>Pleosporineae</taxon>
        <taxon>Leptosphaeriaceae</taxon>
        <taxon>Plenodomus</taxon>
        <taxon>Plenodomus lingam/Leptosphaeria maculans species complex</taxon>
    </lineage>
</organism>
<dbReference type="AlphaFoldDB" id="E4ZNH5"/>
<reference evidence="3" key="1">
    <citation type="journal article" date="2011" name="Nat. Commun.">
        <title>Effector diversification within compartments of the Leptosphaeria maculans genome affected by Repeat-Induced Point mutations.</title>
        <authorList>
            <person name="Rouxel T."/>
            <person name="Grandaubert J."/>
            <person name="Hane J.K."/>
            <person name="Hoede C."/>
            <person name="van de Wouw A.P."/>
            <person name="Couloux A."/>
            <person name="Dominguez V."/>
            <person name="Anthouard V."/>
            <person name="Bally P."/>
            <person name="Bourras S."/>
            <person name="Cozijnsen A.J."/>
            <person name="Ciuffetti L.M."/>
            <person name="Degrave A."/>
            <person name="Dilmaghani A."/>
            <person name="Duret L."/>
            <person name="Fudal I."/>
            <person name="Goodwin S.B."/>
            <person name="Gout L."/>
            <person name="Glaser N."/>
            <person name="Linglin J."/>
            <person name="Kema G.H.J."/>
            <person name="Lapalu N."/>
            <person name="Lawrence C.B."/>
            <person name="May K."/>
            <person name="Meyer M."/>
            <person name="Ollivier B."/>
            <person name="Poulain J."/>
            <person name="Schoch C.L."/>
            <person name="Simon A."/>
            <person name="Spatafora J.W."/>
            <person name="Stachowiak A."/>
            <person name="Turgeon B.G."/>
            <person name="Tyler B.M."/>
            <person name="Vincent D."/>
            <person name="Weissenbach J."/>
            <person name="Amselem J."/>
            <person name="Quesneville H."/>
            <person name="Oliver R.P."/>
            <person name="Wincker P."/>
            <person name="Balesdent M.-H."/>
            <person name="Howlett B.J."/>
        </authorList>
    </citation>
    <scope>NUCLEOTIDE SEQUENCE [LARGE SCALE GENOMIC DNA]</scope>
    <source>
        <strain evidence="3">JN3 / isolate v23.1.3 / race Av1-4-5-6-7-8</strain>
    </source>
</reference>
<protein>
    <submittedName>
        <fullName evidence="2">Predicted protein</fullName>
    </submittedName>
</protein>
<evidence type="ECO:0000256" key="1">
    <source>
        <dbReference type="SAM" id="MobiDB-lite"/>
    </source>
</evidence>
<gene>
    <name evidence="2" type="ORF">LEMA_P039350.1</name>
</gene>
<proteinExistence type="predicted"/>
<dbReference type="Proteomes" id="UP000002668">
    <property type="component" value="Genome"/>
</dbReference>
<dbReference type="EMBL" id="FP929105">
    <property type="protein sequence ID" value="CBX93034.1"/>
    <property type="molecule type" value="Genomic_DNA"/>
</dbReference>
<evidence type="ECO:0000313" key="2">
    <source>
        <dbReference type="EMBL" id="CBX93034.1"/>
    </source>
</evidence>
<evidence type="ECO:0000313" key="3">
    <source>
        <dbReference type="Proteomes" id="UP000002668"/>
    </source>
</evidence>
<dbReference type="HOGENOM" id="CLU_2085261_0_0_1"/>
<sequence length="117" mass="12835">MNHVHPTSTPTIHPARLVSQRHANAKKGSTNSSPPTRAPRPLAAHRSSLFLFLFLLEGRGRGAAYVDSTSHLIFPPSSQLQTAYLVLLHNERIPNLNTSHIANSVYSGNFASSIRTR</sequence>
<feature type="compositionally biased region" description="Polar residues" evidence="1">
    <location>
        <begin position="1"/>
        <end position="11"/>
    </location>
</feature>
<name>E4ZNH5_LEPMJ</name>
<dbReference type="VEuPathDB" id="FungiDB:LEMA_P039350.1"/>
<dbReference type="InParanoid" id="E4ZNH5"/>
<accession>E4ZNH5</accession>
<feature type="region of interest" description="Disordered" evidence="1">
    <location>
        <begin position="1"/>
        <end position="41"/>
    </location>
</feature>
<keyword evidence="3" id="KW-1185">Reference proteome</keyword>